<comment type="similarity">
    <text evidence="2">Belongs to the fimbrial protein family.</text>
</comment>
<dbReference type="Gene3D" id="2.60.40.1090">
    <property type="entry name" value="Fimbrial-type adhesion domain"/>
    <property type="match status" value="1"/>
</dbReference>
<comment type="subcellular location">
    <subcellularLocation>
        <location evidence="1">Fimbrium</location>
    </subcellularLocation>
</comment>
<dbReference type="InterPro" id="IPR008966">
    <property type="entry name" value="Adhesion_dom_sf"/>
</dbReference>
<organism evidence="8 9">
    <name type="scientific">Klebsiella electrica</name>
    <dbReference type="NCBI Taxonomy" id="1259973"/>
    <lineage>
        <taxon>Bacteria</taxon>
        <taxon>Pseudomonadati</taxon>
        <taxon>Pseudomonadota</taxon>
        <taxon>Gammaproteobacteria</taxon>
        <taxon>Enterobacterales</taxon>
        <taxon>Enterobacteriaceae</taxon>
        <taxon>Klebsiella/Raoultella group</taxon>
        <taxon>Klebsiella</taxon>
    </lineage>
</organism>
<dbReference type="Pfam" id="PF00419">
    <property type="entry name" value="Fimbrial"/>
    <property type="match status" value="1"/>
</dbReference>
<reference evidence="8 9" key="1">
    <citation type="journal article" date="2023" name="Microbiol. Resour. Announc.">
        <title>Complete Genome Sequence of the First Colistin-Resistant Raoultella electrica Strain.</title>
        <authorList>
            <person name="Aldeia C."/>
            <person name="Campos-Madueno E.I."/>
            <person name="Sendi P."/>
            <person name="Endimiani A."/>
        </authorList>
    </citation>
    <scope>NUCLEOTIDE SEQUENCE [LARGE SCALE GENOMIC DNA]</scope>
    <source>
        <strain evidence="8 9">S2-IND-01-C</strain>
    </source>
</reference>
<keyword evidence="9" id="KW-1185">Reference proteome</keyword>
<evidence type="ECO:0000256" key="3">
    <source>
        <dbReference type="ARBA" id="ARBA00022729"/>
    </source>
</evidence>
<dbReference type="GO" id="GO:0043709">
    <property type="term" value="P:cell adhesion involved in single-species biofilm formation"/>
    <property type="evidence" value="ECO:0007669"/>
    <property type="project" value="TreeGrafter"/>
</dbReference>
<dbReference type="Proteomes" id="UP001210130">
    <property type="component" value="Chromosome"/>
</dbReference>
<dbReference type="InterPro" id="IPR050263">
    <property type="entry name" value="Bact_Fimbrial_Adh_Pro"/>
</dbReference>
<sequence length="172" mass="17105">MASLSFAGVSAQAATNIVNGGTVHFTGSVVNAACAVDANSVNQTVQMGQVKSSTLGSAGKTSSKVPFNIQLDDCDLTVSTLASVGFSGVAINSANPTVLSLDSSAAGNATNVGIQILDRTGAALGLDGNTFSATTTLSTGTNLIPFEAQYYATGAATAGNANGQANFKVQYQ</sequence>
<name>A0AAJ5QXM3_9ENTR</name>
<dbReference type="SUPFAM" id="SSF49401">
    <property type="entry name" value="Bacterial adhesins"/>
    <property type="match status" value="1"/>
</dbReference>
<dbReference type="InterPro" id="IPR036937">
    <property type="entry name" value="Adhesion_dom_fimbrial_sf"/>
</dbReference>
<dbReference type="InterPro" id="IPR000259">
    <property type="entry name" value="Adhesion_dom_fimbrial"/>
</dbReference>
<keyword evidence="5" id="KW-0281">Fimbrium</keyword>
<evidence type="ECO:0000256" key="6">
    <source>
        <dbReference type="ARBA" id="ARBA00074099"/>
    </source>
</evidence>
<evidence type="ECO:0000313" key="9">
    <source>
        <dbReference type="Proteomes" id="UP001210130"/>
    </source>
</evidence>
<protein>
    <recommendedName>
        <fullName evidence="6">Fimbrial subunit type 1</fullName>
    </recommendedName>
</protein>
<dbReference type="PANTHER" id="PTHR33420">
    <property type="entry name" value="FIMBRIAL SUBUNIT ELFA-RELATED"/>
    <property type="match status" value="1"/>
</dbReference>
<dbReference type="GO" id="GO:0009289">
    <property type="term" value="C:pilus"/>
    <property type="evidence" value="ECO:0007669"/>
    <property type="project" value="UniProtKB-SubCell"/>
</dbReference>
<dbReference type="NCBIfam" id="NF011741">
    <property type="entry name" value="PRK15194.1"/>
    <property type="match status" value="1"/>
</dbReference>
<gene>
    <name evidence="8" type="primary">fimA</name>
    <name evidence="8" type="ORF">OR613_20675</name>
</gene>
<keyword evidence="4" id="KW-1015">Disulfide bond</keyword>
<evidence type="ECO:0000256" key="2">
    <source>
        <dbReference type="ARBA" id="ARBA00006671"/>
    </source>
</evidence>
<evidence type="ECO:0000259" key="7">
    <source>
        <dbReference type="Pfam" id="PF00419"/>
    </source>
</evidence>
<dbReference type="FunFam" id="2.60.40.1090:FF:000001">
    <property type="entry name" value="Type-1 fimbrial major subunit"/>
    <property type="match status" value="1"/>
</dbReference>
<dbReference type="PANTHER" id="PTHR33420:SF12">
    <property type="entry name" value="FIMBRIN-LIKE PROTEIN FIMI-RELATED"/>
    <property type="match status" value="1"/>
</dbReference>
<evidence type="ECO:0000256" key="1">
    <source>
        <dbReference type="ARBA" id="ARBA00004561"/>
    </source>
</evidence>
<dbReference type="AlphaFoldDB" id="A0AAJ5QXM3"/>
<keyword evidence="3" id="KW-0732">Signal</keyword>
<dbReference type="EMBL" id="CP112887">
    <property type="protein sequence ID" value="WBW63987.1"/>
    <property type="molecule type" value="Genomic_DNA"/>
</dbReference>
<feature type="domain" description="Fimbrial-type adhesion" evidence="7">
    <location>
        <begin position="23"/>
        <end position="172"/>
    </location>
</feature>
<evidence type="ECO:0000256" key="5">
    <source>
        <dbReference type="ARBA" id="ARBA00023263"/>
    </source>
</evidence>
<accession>A0AAJ5QXM3</accession>
<proteinExistence type="inferred from homology"/>
<evidence type="ECO:0000256" key="4">
    <source>
        <dbReference type="ARBA" id="ARBA00023157"/>
    </source>
</evidence>
<evidence type="ECO:0000313" key="8">
    <source>
        <dbReference type="EMBL" id="WBW63987.1"/>
    </source>
</evidence>